<dbReference type="Gene3D" id="3.40.50.720">
    <property type="entry name" value="NAD(P)-binding Rossmann-like Domain"/>
    <property type="match status" value="1"/>
</dbReference>
<dbReference type="AlphaFoldDB" id="A0A444IS54"/>
<evidence type="ECO:0000256" key="2">
    <source>
        <dbReference type="ARBA" id="ARBA00023002"/>
    </source>
</evidence>
<dbReference type="PANTHER" id="PTHR43477:SF1">
    <property type="entry name" value="DIHYDROANTICAPSIN 7-DEHYDROGENASE"/>
    <property type="match status" value="1"/>
</dbReference>
<dbReference type="Proteomes" id="UP000286862">
    <property type="component" value="Unassembled WGS sequence"/>
</dbReference>
<comment type="caution">
    <text evidence="3">The sequence shown here is derived from an EMBL/GenBank/DDBJ whole genome shotgun (WGS) entry which is preliminary data.</text>
</comment>
<organism evidence="3 4">
    <name type="scientific">Candidatus Electrothrix marina</name>
    <dbReference type="NCBI Taxonomy" id="1859130"/>
    <lineage>
        <taxon>Bacteria</taxon>
        <taxon>Pseudomonadati</taxon>
        <taxon>Thermodesulfobacteriota</taxon>
        <taxon>Desulfobulbia</taxon>
        <taxon>Desulfobulbales</taxon>
        <taxon>Desulfobulbaceae</taxon>
        <taxon>Candidatus Electrothrix</taxon>
    </lineage>
</organism>
<evidence type="ECO:0000313" key="4">
    <source>
        <dbReference type="Proteomes" id="UP000286862"/>
    </source>
</evidence>
<gene>
    <name evidence="3" type="ORF">VT99_13723</name>
</gene>
<protein>
    <submittedName>
        <fullName evidence="3">Enoyl-(Acyl carrier protein) reductase</fullName>
        <ecNumber evidence="3">1.3.1.104</ecNumber>
    </submittedName>
</protein>
<dbReference type="InterPro" id="IPR002347">
    <property type="entry name" value="SDR_fam"/>
</dbReference>
<dbReference type="PANTHER" id="PTHR43477">
    <property type="entry name" value="DIHYDROANTICAPSIN 7-DEHYDROGENASE"/>
    <property type="match status" value="1"/>
</dbReference>
<keyword evidence="2 3" id="KW-0560">Oxidoreductase</keyword>
<dbReference type="EMBL" id="MTKQ01000372">
    <property type="protein sequence ID" value="RWX43626.1"/>
    <property type="molecule type" value="Genomic_DNA"/>
</dbReference>
<dbReference type="InterPro" id="IPR051122">
    <property type="entry name" value="SDR_DHRS6-like"/>
</dbReference>
<dbReference type="PRINTS" id="PR00081">
    <property type="entry name" value="GDHRDH"/>
</dbReference>
<dbReference type="Pfam" id="PF13561">
    <property type="entry name" value="adh_short_C2"/>
    <property type="match status" value="1"/>
</dbReference>
<dbReference type="SUPFAM" id="SSF51735">
    <property type="entry name" value="NAD(P)-binding Rossmann-fold domains"/>
    <property type="match status" value="1"/>
</dbReference>
<dbReference type="InterPro" id="IPR036291">
    <property type="entry name" value="NAD(P)-bd_dom_sf"/>
</dbReference>
<comment type="similarity">
    <text evidence="1">Belongs to the short-chain dehydrogenases/reductases (SDR) family.</text>
</comment>
<reference evidence="3 4" key="1">
    <citation type="submission" date="2017-01" db="EMBL/GenBank/DDBJ databases">
        <title>The cable genome- insights into the physiology and evolution of filamentous bacteria capable of sulfide oxidation via long distance electron transfer.</title>
        <authorList>
            <person name="Schreiber L."/>
            <person name="Bjerg J.T."/>
            <person name="Boggild A."/>
            <person name="Van De Vossenberg J."/>
            <person name="Meysman F."/>
            <person name="Nielsen L.P."/>
            <person name="Schramm A."/>
            <person name="Kjeldsen K.U."/>
        </authorList>
    </citation>
    <scope>NUCLEOTIDE SEQUENCE [LARGE SCALE GENOMIC DNA]</scope>
    <source>
        <strain evidence="3">A2</strain>
    </source>
</reference>
<name>A0A444IS54_9BACT</name>
<evidence type="ECO:0000313" key="3">
    <source>
        <dbReference type="EMBL" id="RWX43626.1"/>
    </source>
</evidence>
<evidence type="ECO:0000256" key="1">
    <source>
        <dbReference type="ARBA" id="ARBA00006484"/>
    </source>
</evidence>
<proteinExistence type="inferred from homology"/>
<dbReference type="EC" id="1.3.1.104" evidence="3"/>
<dbReference type="GO" id="GO:0141148">
    <property type="term" value="F:enoyl-[acyl-carrier-protein] reductase (NADPH) activity"/>
    <property type="evidence" value="ECO:0007669"/>
    <property type="project" value="UniProtKB-EC"/>
</dbReference>
<sequence length="82" mass="8674">MCLGFGFHHTVNTISAGVVDTDALKKFPNRDEIIGRSLEMTPLGRLTTPENVADLALFLCSEAAAMIHGQAVVVDGGYAIQG</sequence>
<accession>A0A444IS54</accession>